<evidence type="ECO:0000313" key="2">
    <source>
        <dbReference type="Proteomes" id="UP001470230"/>
    </source>
</evidence>
<name>A0ABR2IPC6_9EUKA</name>
<gene>
    <name evidence="1" type="ORF">M9Y10_009734</name>
</gene>
<evidence type="ECO:0008006" key="3">
    <source>
        <dbReference type="Google" id="ProtNLM"/>
    </source>
</evidence>
<dbReference type="EMBL" id="JAPFFF010000015">
    <property type="protein sequence ID" value="KAK8866766.1"/>
    <property type="molecule type" value="Genomic_DNA"/>
</dbReference>
<protein>
    <recommendedName>
        <fullName evidence="3">DDE-1 domain-containing protein</fullName>
    </recommendedName>
</protein>
<keyword evidence="2" id="KW-1185">Reference proteome</keyword>
<accession>A0ABR2IPC6</accession>
<comment type="caution">
    <text evidence="1">The sequence shown here is derived from an EMBL/GenBank/DDBJ whole genome shotgun (WGS) entry which is preliminary data.</text>
</comment>
<evidence type="ECO:0000313" key="1">
    <source>
        <dbReference type="EMBL" id="KAK8866766.1"/>
    </source>
</evidence>
<sequence>MAYWVSQHHKMSKKVQDTLNSITPTEIPSFQRLNRCCEDNHIKIKNGDRLEDSRRRFCNINIVSKFFSVHDPRIYRIDKRLLWNIDETSSACTKKLLIFANEGCRFTPTVSDKDFYHITAILPFNSNGDRLEPFVILPNILKCPQELNEFDSFLCTLKSGWMNKQIFFMCMDYISTQ</sequence>
<reference evidence="1 2" key="1">
    <citation type="submission" date="2024-04" db="EMBL/GenBank/DDBJ databases">
        <title>Tritrichomonas musculus Genome.</title>
        <authorList>
            <person name="Alves-Ferreira E."/>
            <person name="Grigg M."/>
            <person name="Lorenzi H."/>
            <person name="Galac M."/>
        </authorList>
    </citation>
    <scope>NUCLEOTIDE SEQUENCE [LARGE SCALE GENOMIC DNA]</scope>
    <source>
        <strain evidence="1 2">EAF2021</strain>
    </source>
</reference>
<organism evidence="1 2">
    <name type="scientific">Tritrichomonas musculus</name>
    <dbReference type="NCBI Taxonomy" id="1915356"/>
    <lineage>
        <taxon>Eukaryota</taxon>
        <taxon>Metamonada</taxon>
        <taxon>Parabasalia</taxon>
        <taxon>Tritrichomonadida</taxon>
        <taxon>Tritrichomonadidae</taxon>
        <taxon>Tritrichomonas</taxon>
    </lineage>
</organism>
<dbReference type="Proteomes" id="UP001470230">
    <property type="component" value="Unassembled WGS sequence"/>
</dbReference>
<proteinExistence type="predicted"/>